<gene>
    <name evidence="2" type="ORF">SAMN00120144_2676</name>
</gene>
<dbReference type="EMBL" id="FWWW01000064">
    <property type="protein sequence ID" value="SMB93668.1"/>
    <property type="molecule type" value="Genomic_DNA"/>
</dbReference>
<feature type="chain" id="PRO_5013366045" evidence="1">
    <location>
        <begin position="31"/>
        <end position="311"/>
    </location>
</feature>
<evidence type="ECO:0000313" key="2">
    <source>
        <dbReference type="EMBL" id="SMB93668.1"/>
    </source>
</evidence>
<sequence>MMFLFISSRTWPRFGLLALLLGLLAPEAWAQQKVQVVTRTLEQSWNCPPGTTVNIRAEKATVRVKGWDKPTVQVVLRLTARHPERAVAEQDLPVAQYRLQQSGNTLYLLNFFTLPTGAPAVRSDLRAEYTVLMPAGNPIQIVNTYGQTELTDLTGQQELEQSFGKIALRNLRGTLTVTARYTDLMASNIQAKFICNATKSAVQLQELGGNCTVNNYFGSIRLQPAATLSKLTVVADRTEVIISAPQPELFAYQLAVQQGTLTVPPAYAASKKGSASRATLTASKAASGRVVRVTTSYAPLTLQTEPLSPQL</sequence>
<dbReference type="RefSeq" id="WP_143434874.1">
    <property type="nucleotide sequence ID" value="NZ_FWWW01000064.1"/>
</dbReference>
<evidence type="ECO:0000313" key="3">
    <source>
        <dbReference type="Proteomes" id="UP000192266"/>
    </source>
</evidence>
<feature type="signal peptide" evidence="1">
    <location>
        <begin position="1"/>
        <end position="30"/>
    </location>
</feature>
<organism evidence="2 3">
    <name type="scientific">Hymenobacter roseosalivarius DSM 11622</name>
    <dbReference type="NCBI Taxonomy" id="645990"/>
    <lineage>
        <taxon>Bacteria</taxon>
        <taxon>Pseudomonadati</taxon>
        <taxon>Bacteroidota</taxon>
        <taxon>Cytophagia</taxon>
        <taxon>Cytophagales</taxon>
        <taxon>Hymenobacteraceae</taxon>
        <taxon>Hymenobacter</taxon>
    </lineage>
</organism>
<protein>
    <submittedName>
        <fullName evidence="2">Uncharacterized protein</fullName>
    </submittedName>
</protein>
<name>A0A1W1VK07_9BACT</name>
<accession>A0A1W1VK07</accession>
<evidence type="ECO:0000256" key="1">
    <source>
        <dbReference type="SAM" id="SignalP"/>
    </source>
</evidence>
<dbReference type="AlphaFoldDB" id="A0A1W1VK07"/>
<keyword evidence="3" id="KW-1185">Reference proteome</keyword>
<dbReference type="Proteomes" id="UP000192266">
    <property type="component" value="Unassembled WGS sequence"/>
</dbReference>
<keyword evidence="1" id="KW-0732">Signal</keyword>
<dbReference type="STRING" id="645990.SAMN00120144_2676"/>
<dbReference type="OrthoDB" id="1492551at2"/>
<proteinExistence type="predicted"/>
<reference evidence="2 3" key="1">
    <citation type="submission" date="2017-04" db="EMBL/GenBank/DDBJ databases">
        <authorList>
            <person name="Afonso C.L."/>
            <person name="Miller P.J."/>
            <person name="Scott M.A."/>
            <person name="Spackman E."/>
            <person name="Goraichik I."/>
            <person name="Dimitrov K.M."/>
            <person name="Suarez D.L."/>
            <person name="Swayne D.E."/>
        </authorList>
    </citation>
    <scope>NUCLEOTIDE SEQUENCE [LARGE SCALE GENOMIC DNA]</scope>
    <source>
        <strain evidence="2 3">DSM 11622</strain>
    </source>
</reference>